<feature type="domain" description="Cyclin C-terminal" evidence="2">
    <location>
        <begin position="61"/>
        <end position="199"/>
    </location>
</feature>
<dbReference type="Gene3D" id="1.10.472.10">
    <property type="entry name" value="Cyclin-like"/>
    <property type="match status" value="1"/>
</dbReference>
<sequence length="214" mass="24042">MPGIKGLALPRHPVSMYQANFKTKAGLVRLTFRKYSSPKFFGSSMWELLVLTNLKWDISSVTAQDFISHILRKIPVDQSTCNCQMLIRHTQTFIALCATDFKFSIYTPSIIASASIAASLQGLDWTTKNNCSLSELLTRIHRITGIEREYLQSCIDQIEETVREAMAHRSSGNDHPNNPQANSNSHSSSNHFSTDKLADHSKAETPTDVRDVHF</sequence>
<proteinExistence type="predicted"/>
<dbReference type="Pfam" id="PF02984">
    <property type="entry name" value="Cyclin_C"/>
    <property type="match status" value="1"/>
</dbReference>
<dbReference type="InterPro" id="IPR004367">
    <property type="entry name" value="Cyclin_C-dom"/>
</dbReference>
<dbReference type="AlphaFoldDB" id="A0AAN8RST3"/>
<dbReference type="InterPro" id="IPR036915">
    <property type="entry name" value="Cyclin-like_sf"/>
</dbReference>
<protein>
    <recommendedName>
        <fullName evidence="2">Cyclin C-terminal domain-containing protein</fullName>
    </recommendedName>
</protein>
<feature type="region of interest" description="Disordered" evidence="1">
    <location>
        <begin position="165"/>
        <end position="214"/>
    </location>
</feature>
<evidence type="ECO:0000313" key="3">
    <source>
        <dbReference type="EMBL" id="KAK6619483.1"/>
    </source>
</evidence>
<accession>A0AAN8RST3</accession>
<comment type="caution">
    <text evidence="3">The sequence shown here is derived from an EMBL/GenBank/DDBJ whole genome shotgun (WGS) entry which is preliminary data.</text>
</comment>
<dbReference type="Proteomes" id="UP001372834">
    <property type="component" value="Unassembled WGS sequence"/>
</dbReference>
<dbReference type="EMBL" id="JAWJWE010000040">
    <property type="protein sequence ID" value="KAK6619483.1"/>
    <property type="molecule type" value="Genomic_DNA"/>
</dbReference>
<dbReference type="SUPFAM" id="SSF47954">
    <property type="entry name" value="Cyclin-like"/>
    <property type="match status" value="1"/>
</dbReference>
<dbReference type="CDD" id="cd20516">
    <property type="entry name" value="CYCLIN_CCND_rpt2"/>
    <property type="match status" value="1"/>
</dbReference>
<dbReference type="SMART" id="SM01332">
    <property type="entry name" value="Cyclin_C"/>
    <property type="match status" value="1"/>
</dbReference>
<evidence type="ECO:0000313" key="4">
    <source>
        <dbReference type="Proteomes" id="UP001372834"/>
    </source>
</evidence>
<evidence type="ECO:0000259" key="2">
    <source>
        <dbReference type="SMART" id="SM01332"/>
    </source>
</evidence>
<name>A0AAN8RST3_POLSC</name>
<gene>
    <name evidence="3" type="ORF">RUM43_012240</name>
</gene>
<organism evidence="3 4">
    <name type="scientific">Polyplax serrata</name>
    <name type="common">Common mouse louse</name>
    <dbReference type="NCBI Taxonomy" id="468196"/>
    <lineage>
        <taxon>Eukaryota</taxon>
        <taxon>Metazoa</taxon>
        <taxon>Ecdysozoa</taxon>
        <taxon>Arthropoda</taxon>
        <taxon>Hexapoda</taxon>
        <taxon>Insecta</taxon>
        <taxon>Pterygota</taxon>
        <taxon>Neoptera</taxon>
        <taxon>Paraneoptera</taxon>
        <taxon>Psocodea</taxon>
        <taxon>Troctomorpha</taxon>
        <taxon>Phthiraptera</taxon>
        <taxon>Anoplura</taxon>
        <taxon>Polyplacidae</taxon>
        <taxon>Polyplax</taxon>
    </lineage>
</organism>
<feature type="compositionally biased region" description="Low complexity" evidence="1">
    <location>
        <begin position="175"/>
        <end position="191"/>
    </location>
</feature>
<reference evidence="3 4" key="1">
    <citation type="submission" date="2023-10" db="EMBL/GenBank/DDBJ databases">
        <title>Genomes of two closely related lineages of the louse Polyplax serrata with different host specificities.</title>
        <authorList>
            <person name="Martinu J."/>
            <person name="Tarabai H."/>
            <person name="Stefka J."/>
            <person name="Hypsa V."/>
        </authorList>
    </citation>
    <scope>NUCLEOTIDE SEQUENCE [LARGE SCALE GENOMIC DNA]</scope>
    <source>
        <strain evidence="3">HR10_N</strain>
    </source>
</reference>
<feature type="compositionally biased region" description="Basic and acidic residues" evidence="1">
    <location>
        <begin position="193"/>
        <end position="214"/>
    </location>
</feature>
<evidence type="ECO:0000256" key="1">
    <source>
        <dbReference type="SAM" id="MobiDB-lite"/>
    </source>
</evidence>